<feature type="domain" description="Thioester reductase (TE)" evidence="1">
    <location>
        <begin position="4"/>
        <end position="191"/>
    </location>
</feature>
<dbReference type="InterPro" id="IPR051783">
    <property type="entry name" value="NAD(P)-dependent_oxidoreduct"/>
</dbReference>
<sequence>MILVTGGTGLVGSHLLYHLLRENDSVRAIHQIDSNLNAVKEVFRFYGSETDSLFNKIRWVEAGLNDIPELEKAFDNVTCVYHCAALVSFDSRDYQKLRRVNIDGTTNIVNLCISRHVEKLCFVSSVAAIENGAEGEVMDESDSWNNETDKSDYAISKYGAEMEVWRASQEGVPVVIVNPGVILGAGFWQKGSGKLFSNVQKGLKFYTEGVTGFVGVQDVVKIMIHLMKSAVFNERFILVSENLSYKNILFMIADALKKERPVIRINKIMAAFIWRFEYLRSKITLSSPLLTRRTAKSALSNHPYTAKKIKNLLEFEFEPIENCITRISTELKS</sequence>
<dbReference type="InterPro" id="IPR036291">
    <property type="entry name" value="NAD(P)-bd_dom_sf"/>
</dbReference>
<dbReference type="SUPFAM" id="SSF51735">
    <property type="entry name" value="NAD(P)-binding Rossmann-fold domains"/>
    <property type="match status" value="1"/>
</dbReference>
<dbReference type="EMBL" id="JBCDNA010000003">
    <property type="protein sequence ID" value="MEL4456809.1"/>
    <property type="molecule type" value="Genomic_DNA"/>
</dbReference>
<organism evidence="2 3">
    <name type="scientific">Lutimonas vermicola</name>
    <dbReference type="NCBI Taxonomy" id="414288"/>
    <lineage>
        <taxon>Bacteria</taxon>
        <taxon>Pseudomonadati</taxon>
        <taxon>Bacteroidota</taxon>
        <taxon>Flavobacteriia</taxon>
        <taxon>Flavobacteriales</taxon>
        <taxon>Flavobacteriaceae</taxon>
        <taxon>Lutimonas</taxon>
    </lineage>
</organism>
<keyword evidence="3" id="KW-1185">Reference proteome</keyword>
<evidence type="ECO:0000313" key="2">
    <source>
        <dbReference type="EMBL" id="MEL4456809.1"/>
    </source>
</evidence>
<reference evidence="2 3" key="1">
    <citation type="submission" date="2024-04" db="EMBL/GenBank/DDBJ databases">
        <title>whole genome sequencing of Lutimonas vermicola strain IMCC1616.</title>
        <authorList>
            <person name="Bae S.S."/>
        </authorList>
    </citation>
    <scope>NUCLEOTIDE SEQUENCE [LARGE SCALE GENOMIC DNA]</scope>
    <source>
        <strain evidence="2 3">IMCC1616</strain>
    </source>
</reference>
<dbReference type="Pfam" id="PF07993">
    <property type="entry name" value="NAD_binding_4"/>
    <property type="match status" value="1"/>
</dbReference>
<dbReference type="RefSeq" id="WP_342160974.1">
    <property type="nucleotide sequence ID" value="NZ_JBCDNA010000003.1"/>
</dbReference>
<dbReference type="PANTHER" id="PTHR48079:SF6">
    <property type="entry name" value="NAD(P)-BINDING DOMAIN-CONTAINING PROTEIN-RELATED"/>
    <property type="match status" value="1"/>
</dbReference>
<proteinExistence type="predicted"/>
<dbReference type="PANTHER" id="PTHR48079">
    <property type="entry name" value="PROTEIN YEEZ"/>
    <property type="match status" value="1"/>
</dbReference>
<dbReference type="Proteomes" id="UP001474120">
    <property type="component" value="Unassembled WGS sequence"/>
</dbReference>
<comment type="caution">
    <text evidence="2">The sequence shown here is derived from an EMBL/GenBank/DDBJ whole genome shotgun (WGS) entry which is preliminary data.</text>
</comment>
<name>A0ABU9L543_9FLAO</name>
<dbReference type="InterPro" id="IPR013120">
    <property type="entry name" value="FAR_NAD-bd"/>
</dbReference>
<protein>
    <submittedName>
        <fullName evidence="2">SDR family oxidoreductase</fullName>
    </submittedName>
</protein>
<evidence type="ECO:0000313" key="3">
    <source>
        <dbReference type="Proteomes" id="UP001474120"/>
    </source>
</evidence>
<gene>
    <name evidence="2" type="ORF">AABB81_12945</name>
</gene>
<dbReference type="Gene3D" id="3.40.50.720">
    <property type="entry name" value="NAD(P)-binding Rossmann-like Domain"/>
    <property type="match status" value="1"/>
</dbReference>
<evidence type="ECO:0000259" key="1">
    <source>
        <dbReference type="Pfam" id="PF07993"/>
    </source>
</evidence>
<accession>A0ABU9L543</accession>